<protein>
    <submittedName>
        <fullName evidence="1">Uncharacterized protein</fullName>
    </submittedName>
</protein>
<comment type="caution">
    <text evidence="1">The sequence shown here is derived from an EMBL/GenBank/DDBJ whole genome shotgun (WGS) entry which is preliminary data.</text>
</comment>
<evidence type="ECO:0000313" key="2">
    <source>
        <dbReference type="Proteomes" id="UP000078284"/>
    </source>
</evidence>
<gene>
    <name evidence="1" type="ordered locus">AXX17_At1g52510</name>
</gene>
<dbReference type="AlphaFoldDB" id="A0A178WKL6"/>
<organism evidence="1 2">
    <name type="scientific">Arabidopsis thaliana</name>
    <name type="common">Mouse-ear cress</name>
    <dbReference type="NCBI Taxonomy" id="3702"/>
    <lineage>
        <taxon>Eukaryota</taxon>
        <taxon>Viridiplantae</taxon>
        <taxon>Streptophyta</taxon>
        <taxon>Embryophyta</taxon>
        <taxon>Tracheophyta</taxon>
        <taxon>Spermatophyta</taxon>
        <taxon>Magnoliopsida</taxon>
        <taxon>eudicotyledons</taxon>
        <taxon>Gunneridae</taxon>
        <taxon>Pentapetalae</taxon>
        <taxon>rosids</taxon>
        <taxon>malvids</taxon>
        <taxon>Brassicales</taxon>
        <taxon>Brassicaceae</taxon>
        <taxon>Camelineae</taxon>
        <taxon>Arabidopsis</taxon>
    </lineage>
</organism>
<name>A0A178WKL6_ARATH</name>
<dbReference type="EMBL" id="LUHQ01000001">
    <property type="protein sequence ID" value="OAP18756.1"/>
    <property type="molecule type" value="Genomic_DNA"/>
</dbReference>
<reference evidence="2" key="1">
    <citation type="journal article" date="2016" name="Proc. Natl. Acad. Sci. U.S.A.">
        <title>Chromosome-level assembly of Arabidopsis thaliana Ler reveals the extent of translocation and inversion polymorphisms.</title>
        <authorList>
            <person name="Zapata L."/>
            <person name="Ding J."/>
            <person name="Willing E.M."/>
            <person name="Hartwig B."/>
            <person name="Bezdan D."/>
            <person name="Jiao W.B."/>
            <person name="Patel V."/>
            <person name="Velikkakam James G."/>
            <person name="Koornneef M."/>
            <person name="Ossowski S."/>
            <person name="Schneeberger K."/>
        </authorList>
    </citation>
    <scope>NUCLEOTIDE SEQUENCE [LARGE SCALE GENOMIC DNA]</scope>
    <source>
        <strain evidence="2">cv. Landsberg erecta</strain>
    </source>
</reference>
<sequence>MGRWIVEESSMPFFILSILRMSKVKELPDEHLPSHLTAISLKCGLEDPIHLSKANIEDMKECAWVSSIAELSIGIEWEEWIVEQGSYAPSSYSQYRCCPNLKELPDGLRFIYSLKI</sequence>
<dbReference type="Proteomes" id="UP000078284">
    <property type="component" value="Chromosome 1"/>
</dbReference>
<accession>A0A178WKL6</accession>
<proteinExistence type="predicted"/>
<evidence type="ECO:0000313" key="1">
    <source>
        <dbReference type="EMBL" id="OAP18756.1"/>
    </source>
</evidence>